<protein>
    <recommendedName>
        <fullName evidence="6">60S ribosomal protein L32</fullName>
    </recommendedName>
</protein>
<comment type="caution">
    <text evidence="4">The sequence shown here is derived from an EMBL/GenBank/DDBJ whole genome shotgun (WGS) entry which is preliminary data.</text>
</comment>
<dbReference type="GO" id="GO:0022625">
    <property type="term" value="C:cytosolic large ribosomal subunit"/>
    <property type="evidence" value="ECO:0007669"/>
    <property type="project" value="TreeGrafter"/>
</dbReference>
<comment type="similarity">
    <text evidence="1">Belongs to the eukaryotic ribosomal protein eL32 family.</text>
</comment>
<dbReference type="PANTHER" id="PTHR23413:SF1">
    <property type="entry name" value="RIBOSOMAL PROTEIN L32"/>
    <property type="match status" value="1"/>
</dbReference>
<dbReference type="Pfam" id="PF01655">
    <property type="entry name" value="Ribosomal_L32e"/>
    <property type="match status" value="1"/>
</dbReference>
<reference evidence="4 5" key="1">
    <citation type="submission" date="2016-11" db="EMBL/GenBank/DDBJ databases">
        <title>The macronuclear genome of Stentor coeruleus: a giant cell with tiny introns.</title>
        <authorList>
            <person name="Slabodnick M."/>
            <person name="Ruby J.G."/>
            <person name="Reiff S.B."/>
            <person name="Swart E.C."/>
            <person name="Gosai S."/>
            <person name="Prabakaran S."/>
            <person name="Witkowska E."/>
            <person name="Larue G.E."/>
            <person name="Fisher S."/>
            <person name="Freeman R.M."/>
            <person name="Gunawardena J."/>
            <person name="Chu W."/>
            <person name="Stover N.A."/>
            <person name="Gregory B.D."/>
            <person name="Nowacki M."/>
            <person name="Derisi J."/>
            <person name="Roy S.W."/>
            <person name="Marshall W.F."/>
            <person name="Sood P."/>
        </authorList>
    </citation>
    <scope>NUCLEOTIDE SEQUENCE [LARGE SCALE GENOMIC DNA]</scope>
    <source>
        <strain evidence="4">WM001</strain>
    </source>
</reference>
<evidence type="ECO:0000256" key="1">
    <source>
        <dbReference type="ARBA" id="ARBA00008431"/>
    </source>
</evidence>
<evidence type="ECO:0000313" key="5">
    <source>
        <dbReference type="Proteomes" id="UP000187209"/>
    </source>
</evidence>
<keyword evidence="2" id="KW-0689">Ribosomal protein</keyword>
<evidence type="ECO:0000313" key="4">
    <source>
        <dbReference type="EMBL" id="OMJ68774.1"/>
    </source>
</evidence>
<dbReference type="PANTHER" id="PTHR23413">
    <property type="entry name" value="60S RIBOSOMAL PROTEIN L32 AND DNA-DIRECTED RNA POLYMERASE II, SUBUNIT N"/>
    <property type="match status" value="1"/>
</dbReference>
<dbReference type="SMART" id="SM01393">
    <property type="entry name" value="Ribosomal_L32e"/>
    <property type="match status" value="1"/>
</dbReference>
<dbReference type="InterPro" id="IPR001515">
    <property type="entry name" value="Ribosomal_eL32"/>
</dbReference>
<sequence>MVAPLHQLKKLKKHKKTFTRFQSDQFKRVKPSWRQPHGIDSRIRRKFRGNKPLPGIGYGTARATRFLLPNGFRKFLVTNDKDLEVLLMHNRVYCAELAHNLSARSRKRLVERAAQLGVRVTNANARVRTEEKK</sequence>
<evidence type="ECO:0008006" key="6">
    <source>
        <dbReference type="Google" id="ProtNLM"/>
    </source>
</evidence>
<dbReference type="SUPFAM" id="SSF52042">
    <property type="entry name" value="Ribosomal protein L32e"/>
    <property type="match status" value="1"/>
</dbReference>
<dbReference type="InterPro" id="IPR036351">
    <property type="entry name" value="Ribosomal_eL32_sf"/>
</dbReference>
<evidence type="ECO:0000256" key="3">
    <source>
        <dbReference type="ARBA" id="ARBA00023274"/>
    </source>
</evidence>
<organism evidence="4 5">
    <name type="scientific">Stentor coeruleus</name>
    <dbReference type="NCBI Taxonomy" id="5963"/>
    <lineage>
        <taxon>Eukaryota</taxon>
        <taxon>Sar</taxon>
        <taxon>Alveolata</taxon>
        <taxon>Ciliophora</taxon>
        <taxon>Postciliodesmatophora</taxon>
        <taxon>Heterotrichea</taxon>
        <taxon>Heterotrichida</taxon>
        <taxon>Stentoridae</taxon>
        <taxon>Stentor</taxon>
    </lineage>
</organism>
<dbReference type="EMBL" id="MPUH01001283">
    <property type="protein sequence ID" value="OMJ68774.1"/>
    <property type="molecule type" value="Genomic_DNA"/>
</dbReference>
<dbReference type="GO" id="GO:0003735">
    <property type="term" value="F:structural constituent of ribosome"/>
    <property type="evidence" value="ECO:0007669"/>
    <property type="project" value="InterPro"/>
</dbReference>
<dbReference type="OrthoDB" id="309450at2759"/>
<dbReference type="CDD" id="cd00513">
    <property type="entry name" value="Ribosomal_L32_L32e"/>
    <property type="match status" value="1"/>
</dbReference>
<dbReference type="AlphaFoldDB" id="A0A1R2AW76"/>
<keyword evidence="5" id="KW-1185">Reference proteome</keyword>
<accession>A0A1R2AW76</accession>
<keyword evidence="3" id="KW-0687">Ribonucleoprotein</keyword>
<gene>
    <name evidence="4" type="ORF">SteCoe_33677</name>
</gene>
<name>A0A1R2AW76_9CILI</name>
<dbReference type="Proteomes" id="UP000187209">
    <property type="component" value="Unassembled WGS sequence"/>
</dbReference>
<proteinExistence type="inferred from homology"/>
<dbReference type="GO" id="GO:0006412">
    <property type="term" value="P:translation"/>
    <property type="evidence" value="ECO:0007669"/>
    <property type="project" value="InterPro"/>
</dbReference>
<evidence type="ECO:0000256" key="2">
    <source>
        <dbReference type="ARBA" id="ARBA00022980"/>
    </source>
</evidence>